<evidence type="ECO:0000259" key="5">
    <source>
        <dbReference type="Pfam" id="PF00370"/>
    </source>
</evidence>
<evidence type="ECO:0000256" key="4">
    <source>
        <dbReference type="ARBA" id="ARBA00022777"/>
    </source>
</evidence>
<gene>
    <name evidence="7" type="primary">xylB_1</name>
    <name evidence="7" type="ORF">DSM104329_00430</name>
</gene>
<evidence type="ECO:0000313" key="7">
    <source>
        <dbReference type="EMBL" id="UGS34059.1"/>
    </source>
</evidence>
<dbReference type="Pfam" id="PF02782">
    <property type="entry name" value="FGGY_C"/>
    <property type="match status" value="1"/>
</dbReference>
<dbReference type="SUPFAM" id="SSF53067">
    <property type="entry name" value="Actin-like ATPase domain"/>
    <property type="match status" value="2"/>
</dbReference>
<evidence type="ECO:0000256" key="3">
    <source>
        <dbReference type="ARBA" id="ARBA00022679"/>
    </source>
</evidence>
<sequence>MPGAGETLVGVDIGTSSTKGVAVSPGGRVLARASRPHGLSLPRAGYAEQDAETDWWQGCRDVVRELVEAVGAGAVRGVCVSGTGPCLLPCDARGRPLRPGILYGIDTRASAEISELEAALGGDEIVARSGSALSSQALGPKLLWLRRREPDVWSRMASWHMPSSFAAMRLCGEIALDHHSASQCDPFYDLAAGGWAEDWVGDALPGCPLPQLVWPGEQIGAVTADAGVETGLRPGTPVFAGTIDAWSEALSVGVRRPGDLMLMYGSTLFVVQVADGAVSAAPPLWCTQGVEPGRPSYAGGMATAGTLLAWWRETLGAPEWDAVLAETAASPPGARGLLALPYFAGERTPIDDPRARGVIAGLSLQHTRGDVMRAAHEAIAFGVRGMLETLGRAAGPARRIVAVGGGLQGGLLAQIVSDVAGVEQLVPEETIGASYGDALLAAIGAGLVEREAAWARVIGVVAPDPDVGTVYDELAPLHADLYRATTAVVHPLADRQTADGGT</sequence>
<accession>A0A9E6XSY3</accession>
<keyword evidence="2" id="KW-0119">Carbohydrate metabolism</keyword>
<organism evidence="7 8">
    <name type="scientific">Capillimicrobium parvum</name>
    <dbReference type="NCBI Taxonomy" id="2884022"/>
    <lineage>
        <taxon>Bacteria</taxon>
        <taxon>Bacillati</taxon>
        <taxon>Actinomycetota</taxon>
        <taxon>Thermoleophilia</taxon>
        <taxon>Solirubrobacterales</taxon>
        <taxon>Capillimicrobiaceae</taxon>
        <taxon>Capillimicrobium</taxon>
    </lineage>
</organism>
<dbReference type="InterPro" id="IPR050406">
    <property type="entry name" value="FGGY_Carb_Kinase"/>
</dbReference>
<keyword evidence="2" id="KW-0859">Xylose metabolism</keyword>
<dbReference type="GO" id="GO:0042732">
    <property type="term" value="P:D-xylose metabolic process"/>
    <property type="evidence" value="ECO:0007669"/>
    <property type="project" value="UniProtKB-KW"/>
</dbReference>
<name>A0A9E6XSY3_9ACTN</name>
<dbReference type="PANTHER" id="PTHR43095:SF5">
    <property type="entry name" value="XYLULOSE KINASE"/>
    <property type="match status" value="1"/>
</dbReference>
<dbReference type="InterPro" id="IPR043129">
    <property type="entry name" value="ATPase_NBD"/>
</dbReference>
<dbReference type="KEGG" id="sbae:DSM104329_00430"/>
<evidence type="ECO:0000313" key="8">
    <source>
        <dbReference type="Proteomes" id="UP001162834"/>
    </source>
</evidence>
<dbReference type="Gene3D" id="3.30.420.40">
    <property type="match status" value="2"/>
</dbReference>
<proteinExistence type="inferred from homology"/>
<dbReference type="InterPro" id="IPR018485">
    <property type="entry name" value="FGGY_C"/>
</dbReference>
<dbReference type="EMBL" id="CP087164">
    <property type="protein sequence ID" value="UGS34059.1"/>
    <property type="molecule type" value="Genomic_DNA"/>
</dbReference>
<comment type="similarity">
    <text evidence="1">Belongs to the FGGY kinase family.</text>
</comment>
<dbReference type="AlphaFoldDB" id="A0A9E6XSY3"/>
<keyword evidence="3 7" id="KW-0808">Transferase</keyword>
<dbReference type="Proteomes" id="UP001162834">
    <property type="component" value="Chromosome"/>
</dbReference>
<keyword evidence="4 7" id="KW-0418">Kinase</keyword>
<reference evidence="7" key="1">
    <citation type="journal article" date="2022" name="Int. J. Syst. Evol. Microbiol.">
        <title>Pseudomonas aegrilactucae sp. nov. and Pseudomonas morbosilactucae sp. nov., pathogens causing bacterial rot of lettuce in Japan.</title>
        <authorList>
            <person name="Sawada H."/>
            <person name="Fujikawa T."/>
            <person name="Satou M."/>
        </authorList>
    </citation>
    <scope>NUCLEOTIDE SEQUENCE</scope>
    <source>
        <strain evidence="7">0166_1</strain>
    </source>
</reference>
<dbReference type="InterPro" id="IPR000577">
    <property type="entry name" value="Carb_kinase_FGGY"/>
</dbReference>
<dbReference type="RefSeq" id="WP_259313748.1">
    <property type="nucleotide sequence ID" value="NZ_CP087164.1"/>
</dbReference>
<dbReference type="GO" id="GO:0004856">
    <property type="term" value="F:D-xylulokinase activity"/>
    <property type="evidence" value="ECO:0007669"/>
    <property type="project" value="UniProtKB-EC"/>
</dbReference>
<dbReference type="EC" id="2.7.1.17" evidence="7"/>
<evidence type="ECO:0000259" key="6">
    <source>
        <dbReference type="Pfam" id="PF02782"/>
    </source>
</evidence>
<evidence type="ECO:0000256" key="1">
    <source>
        <dbReference type="ARBA" id="ARBA00009156"/>
    </source>
</evidence>
<dbReference type="PIRSF" id="PIRSF000538">
    <property type="entry name" value="GlpK"/>
    <property type="match status" value="1"/>
</dbReference>
<dbReference type="Pfam" id="PF00370">
    <property type="entry name" value="FGGY_N"/>
    <property type="match status" value="1"/>
</dbReference>
<feature type="domain" description="Carbohydrate kinase FGGY C-terminal" evidence="6">
    <location>
        <begin position="287"/>
        <end position="444"/>
    </location>
</feature>
<keyword evidence="8" id="KW-1185">Reference proteome</keyword>
<evidence type="ECO:0000256" key="2">
    <source>
        <dbReference type="ARBA" id="ARBA00022629"/>
    </source>
</evidence>
<feature type="domain" description="Carbohydrate kinase FGGY N-terminal" evidence="5">
    <location>
        <begin position="8"/>
        <end position="249"/>
    </location>
</feature>
<protein>
    <submittedName>
        <fullName evidence="7">Xylulose kinase</fullName>
        <ecNumber evidence="7">2.7.1.17</ecNumber>
    </submittedName>
</protein>
<dbReference type="CDD" id="cd07804">
    <property type="entry name" value="ASKHA_NBD_FGGY_RrXK-like"/>
    <property type="match status" value="1"/>
</dbReference>
<dbReference type="PANTHER" id="PTHR43095">
    <property type="entry name" value="SUGAR KINASE"/>
    <property type="match status" value="1"/>
</dbReference>
<dbReference type="InterPro" id="IPR018484">
    <property type="entry name" value="FGGY_N"/>
</dbReference>